<gene>
    <name evidence="3" type="ORF">LMS43_04965</name>
</gene>
<feature type="coiled-coil region" evidence="1">
    <location>
        <begin position="696"/>
        <end position="855"/>
    </location>
</feature>
<reference evidence="3" key="1">
    <citation type="submission" date="2021-11" db="EMBL/GenBank/DDBJ databases">
        <title>Draft genome sequence of Alcaligenes endophyticus type strain CCUG 75668T.</title>
        <authorList>
            <person name="Salva-Serra F."/>
            <person name="Duran R.E."/>
            <person name="Seeger M."/>
            <person name="Moore E.R.B."/>
            <person name="Jaen-Luchoro D."/>
        </authorList>
    </citation>
    <scope>NUCLEOTIDE SEQUENCE</scope>
    <source>
        <strain evidence="3">CCUG 75668</strain>
    </source>
</reference>
<keyword evidence="1" id="KW-0175">Coiled coil</keyword>
<feature type="region of interest" description="Disordered" evidence="2">
    <location>
        <begin position="418"/>
        <end position="438"/>
    </location>
</feature>
<evidence type="ECO:0000313" key="4">
    <source>
        <dbReference type="Proteomes" id="UP001168613"/>
    </source>
</evidence>
<feature type="compositionally biased region" description="Basic and acidic residues" evidence="2">
    <location>
        <begin position="422"/>
        <end position="437"/>
    </location>
</feature>
<organism evidence="3 4">
    <name type="scientific">Alcaligenes endophyticus</name>
    <dbReference type="NCBI Taxonomy" id="1929088"/>
    <lineage>
        <taxon>Bacteria</taxon>
        <taxon>Pseudomonadati</taxon>
        <taxon>Pseudomonadota</taxon>
        <taxon>Betaproteobacteria</taxon>
        <taxon>Burkholderiales</taxon>
        <taxon>Alcaligenaceae</taxon>
        <taxon>Alcaligenes</taxon>
    </lineage>
</organism>
<keyword evidence="4" id="KW-1185">Reference proteome</keyword>
<dbReference type="EMBL" id="JAJHNU010000001">
    <property type="protein sequence ID" value="MDN4120636.1"/>
    <property type="molecule type" value="Genomic_DNA"/>
</dbReference>
<keyword evidence="3" id="KW-0547">Nucleotide-binding</keyword>
<evidence type="ECO:0000256" key="1">
    <source>
        <dbReference type="SAM" id="Coils"/>
    </source>
</evidence>
<evidence type="ECO:0000256" key="2">
    <source>
        <dbReference type="SAM" id="MobiDB-lite"/>
    </source>
</evidence>
<comment type="caution">
    <text evidence="3">The sequence shown here is derived from an EMBL/GenBank/DDBJ whole genome shotgun (WGS) entry which is preliminary data.</text>
</comment>
<keyword evidence="3" id="KW-0067">ATP-binding</keyword>
<evidence type="ECO:0000313" key="3">
    <source>
        <dbReference type="EMBL" id="MDN4120636.1"/>
    </source>
</evidence>
<proteinExistence type="predicted"/>
<dbReference type="Proteomes" id="UP001168613">
    <property type="component" value="Unassembled WGS sequence"/>
</dbReference>
<dbReference type="Pfam" id="PF12128">
    <property type="entry name" value="DUF3584"/>
    <property type="match status" value="1"/>
</dbReference>
<sequence length="1240" mass="140774">MSSRLTRMLLVNAKTSGIHPSGTITEIDPRDGAAITGENGVGKTTTLQLFPLFFGCPPSRIVTAGGGMQPMLRFVLPTPESAIVFEYQRGNPDDTCLVTIRRQEGQDAPEYRFFQGPFRPELFVYDLPDGSGQAFYNDAGTVSAADRLGIARVRKLDGSQYRAVILRIRTQARDQSELRRLAQHYSFARRSLQHLDRLVANVVKEHVDFKDFITLALSMVYESMGGLGGANSPSPQPIRLRQTQDQIQIWLNNRDAAERALKLKPQLEQLHHTITQSRENRQQLMLLKHELLYCTARLEQAHVQIKQALDDAAIARAEQEQTEHTQRRMAQEQQEAIHLQLNARQEALLSLETQARHYQNESASDWAQRMPELETLRLQRKQNTDQLELIEEKVRHITGKIDQRSAEIRTEVAQQKALIESQKARPHQDYEQAKDHTLASQEEQLQELQAVLEERLLEQEQRIAQAHHQVGLCSSAIERPVIAEHYQDDLDASAASLSQAQTDLAQAINAQADALAQKDQASHLQQQAERNVTDAKIILSQAEQKLLLAQQALHPEDGTLLATLRQTPAYEWSHHLARVLDPALLQRTDLAPKPPTELPHDLSLYGWALNTEAIASPSWSDDQALQQELTQCQQHKEAAVTRVKDSLQALENAARHWQSTQDAWVEKTAQRQVAEQRAEQKKSELAVRKQYRDQAREQAKEQAQMALQDAQRVLRQVQQEREQLQQQHSERSRQVKAHHADLIQKHKHRRDAALSALAKQINSVQEQAENLLDALQKERDRRLTEDEVDPAAVNQLRQHIAEIRQNIQTLENKQSVVQQWQQWVQNDGPAKLAALQEELVQLKQAQTQLSIQTQQQNKQAQADAQAYAKARNERLEEQHRIEYEQHQAQQLMSELADVATPAVPPIEQGHELPFIKGQINTCRQQGVELLRQLQQSKDRIYNELTNKDSDVKELIVQHMETHTHTDSSVIEQAQELQNIYRNLGHLVIASINSSLGPLLENIGEFRKTIARFESRVHDFNKDLQIGLSQVSLRTERLRDLEIHIVCDFEKLDYLKKLDQLHSITLDHRLRMSDTIVDTVPPASTAQALRDILALLSNNSLEINLAQHITLKGSANDGGNIKPFNRESELQRLSSTGITAIALITLLSGMLNVVRREEKIYIPWVTDEVGRFDAKNFKSLMASLRDNHIDVVTASPALTPAMYPHFRNRYIFRPGSRVSVFQAASEPISTTGPITTPGALV</sequence>
<feature type="coiled-coil region" evidence="1">
    <location>
        <begin position="438"/>
        <end position="469"/>
    </location>
</feature>
<dbReference type="InterPro" id="IPR021979">
    <property type="entry name" value="DUF3584"/>
</dbReference>
<feature type="coiled-coil region" evidence="1">
    <location>
        <begin position="298"/>
        <end position="393"/>
    </location>
</feature>
<dbReference type="GO" id="GO:0005524">
    <property type="term" value="F:ATP binding"/>
    <property type="evidence" value="ECO:0007669"/>
    <property type="project" value="UniProtKB-KW"/>
</dbReference>
<dbReference type="RefSeq" id="WP_266122060.1">
    <property type="nucleotide sequence ID" value="NZ_JAJHNU010000001.1"/>
</dbReference>
<accession>A0ABT8EH69</accession>
<name>A0ABT8EH69_9BURK</name>
<protein>
    <submittedName>
        <fullName evidence="3">ATP-binding protein</fullName>
    </submittedName>
</protein>